<sequence>MASRQVRETKVPDWVPWNQCRAATLNEVFLFLVKYLTDAEIQELLAQNECELSDIDDPDFENIPECDTDSEHLENENILTSEEIEQPSKSKSGQKRKRIRTKWDNSE</sequence>
<accession>A0A8X6MUG9</accession>
<dbReference type="AlphaFoldDB" id="A0A8X6MUG9"/>
<comment type="caution">
    <text evidence="2">The sequence shown here is derived from an EMBL/GenBank/DDBJ whole genome shotgun (WGS) entry which is preliminary data.</text>
</comment>
<feature type="compositionally biased region" description="Acidic residues" evidence="1">
    <location>
        <begin position="56"/>
        <end position="68"/>
    </location>
</feature>
<dbReference type="Proteomes" id="UP000887013">
    <property type="component" value="Unassembled WGS sequence"/>
</dbReference>
<organism evidence="2 3">
    <name type="scientific">Nephila pilipes</name>
    <name type="common">Giant wood spider</name>
    <name type="synonym">Nephila maculata</name>
    <dbReference type="NCBI Taxonomy" id="299642"/>
    <lineage>
        <taxon>Eukaryota</taxon>
        <taxon>Metazoa</taxon>
        <taxon>Ecdysozoa</taxon>
        <taxon>Arthropoda</taxon>
        <taxon>Chelicerata</taxon>
        <taxon>Arachnida</taxon>
        <taxon>Araneae</taxon>
        <taxon>Araneomorphae</taxon>
        <taxon>Entelegynae</taxon>
        <taxon>Araneoidea</taxon>
        <taxon>Nephilidae</taxon>
        <taxon>Nephila</taxon>
    </lineage>
</organism>
<dbReference type="EMBL" id="BMAW01002432">
    <property type="protein sequence ID" value="GFS78605.1"/>
    <property type="molecule type" value="Genomic_DNA"/>
</dbReference>
<evidence type="ECO:0000313" key="2">
    <source>
        <dbReference type="EMBL" id="GFS78605.1"/>
    </source>
</evidence>
<evidence type="ECO:0000256" key="1">
    <source>
        <dbReference type="SAM" id="MobiDB-lite"/>
    </source>
</evidence>
<dbReference type="OrthoDB" id="10493149at2759"/>
<evidence type="ECO:0000313" key="3">
    <source>
        <dbReference type="Proteomes" id="UP000887013"/>
    </source>
</evidence>
<name>A0A8X6MUG9_NEPPI</name>
<reference evidence="2" key="1">
    <citation type="submission" date="2020-08" db="EMBL/GenBank/DDBJ databases">
        <title>Multicomponent nature underlies the extraordinary mechanical properties of spider dragline silk.</title>
        <authorList>
            <person name="Kono N."/>
            <person name="Nakamura H."/>
            <person name="Mori M."/>
            <person name="Yoshida Y."/>
            <person name="Ohtoshi R."/>
            <person name="Malay A.D."/>
            <person name="Moran D.A.P."/>
            <person name="Tomita M."/>
            <person name="Numata K."/>
            <person name="Arakawa K."/>
        </authorList>
    </citation>
    <scope>NUCLEOTIDE SEQUENCE</scope>
</reference>
<keyword evidence="3" id="KW-1185">Reference proteome</keyword>
<proteinExistence type="predicted"/>
<protein>
    <submittedName>
        <fullName evidence="2">Uncharacterized protein</fullName>
    </submittedName>
</protein>
<feature type="region of interest" description="Disordered" evidence="1">
    <location>
        <begin position="56"/>
        <end position="107"/>
    </location>
</feature>
<gene>
    <name evidence="2" type="ORF">NPIL_618101</name>
</gene>